<dbReference type="EMBL" id="SUMB01000002">
    <property type="protein sequence ID" value="TJZ57481.1"/>
    <property type="molecule type" value="Genomic_DNA"/>
</dbReference>
<dbReference type="InterPro" id="IPR050109">
    <property type="entry name" value="HTH-type_TetR-like_transc_reg"/>
</dbReference>
<organism evidence="7 8">
    <name type="scientific">Streptomyces piniterrae</name>
    <dbReference type="NCBI Taxonomy" id="2571125"/>
    <lineage>
        <taxon>Bacteria</taxon>
        <taxon>Bacillati</taxon>
        <taxon>Actinomycetota</taxon>
        <taxon>Actinomycetes</taxon>
        <taxon>Kitasatosporales</taxon>
        <taxon>Streptomycetaceae</taxon>
        <taxon>Streptomyces</taxon>
    </lineage>
</organism>
<dbReference type="PANTHER" id="PTHR30055">
    <property type="entry name" value="HTH-TYPE TRANSCRIPTIONAL REGULATOR RUTR"/>
    <property type="match status" value="1"/>
</dbReference>
<evidence type="ECO:0000256" key="4">
    <source>
        <dbReference type="ARBA" id="ARBA00023163"/>
    </source>
</evidence>
<dbReference type="Pfam" id="PF13977">
    <property type="entry name" value="TetR_C_6"/>
    <property type="match status" value="1"/>
</dbReference>
<evidence type="ECO:0000313" key="8">
    <source>
        <dbReference type="Proteomes" id="UP000308697"/>
    </source>
</evidence>
<gene>
    <name evidence="7" type="ORF">FCH28_05060</name>
</gene>
<keyword evidence="4" id="KW-0804">Transcription</keyword>
<accession>A0A4U0NS85</accession>
<dbReference type="OrthoDB" id="9816296at2"/>
<dbReference type="Proteomes" id="UP000308697">
    <property type="component" value="Unassembled WGS sequence"/>
</dbReference>
<keyword evidence="1" id="KW-0678">Repressor</keyword>
<dbReference type="PROSITE" id="PS50977">
    <property type="entry name" value="HTH_TETR_2"/>
    <property type="match status" value="1"/>
</dbReference>
<evidence type="ECO:0000256" key="2">
    <source>
        <dbReference type="ARBA" id="ARBA00023015"/>
    </source>
</evidence>
<proteinExistence type="predicted"/>
<dbReference type="Pfam" id="PF00440">
    <property type="entry name" value="TetR_N"/>
    <property type="match status" value="1"/>
</dbReference>
<dbReference type="SUPFAM" id="SSF48498">
    <property type="entry name" value="Tetracyclin repressor-like, C-terminal domain"/>
    <property type="match status" value="1"/>
</dbReference>
<reference evidence="7 8" key="1">
    <citation type="submission" date="2019-04" db="EMBL/GenBank/DDBJ databases">
        <title>Streptomyces piniterrae sp. nov., a heliquinomycin-producing actinomycete isolated from rhizosphere soil of Pinus yunnanensis.</title>
        <authorList>
            <person name="Zhuang X."/>
            <person name="Zhao J."/>
        </authorList>
    </citation>
    <scope>NUCLEOTIDE SEQUENCE [LARGE SCALE GENOMIC DNA]</scope>
    <source>
        <strain evidence="8">jys28</strain>
    </source>
</reference>
<dbReference type="InterPro" id="IPR036271">
    <property type="entry name" value="Tet_transcr_reg_TetR-rel_C_sf"/>
</dbReference>
<sequence length="205" mass="22312">MGGRRTAAPPPTPKGSDRRRALLDAAERILIADGHTQLSMRAVAAAADVRLGHLQYYFPARADLIGAVLNRALERSLHRLAELTGSPEGAPLDGEPAQLVRGILAEQDEPELTRLFAEIWALAARDDAIADAVRAFYRDYTAQVAAFLRRHDPGLSDRVCQARAETFVMLVEGAALFRSGIASERSDDTDAELMRMAARLLAPEV</sequence>
<dbReference type="InterPro" id="IPR001647">
    <property type="entry name" value="HTH_TetR"/>
</dbReference>
<dbReference type="InterPro" id="IPR009057">
    <property type="entry name" value="Homeodomain-like_sf"/>
</dbReference>
<dbReference type="GO" id="GO:0003700">
    <property type="term" value="F:DNA-binding transcription factor activity"/>
    <property type="evidence" value="ECO:0007669"/>
    <property type="project" value="TreeGrafter"/>
</dbReference>
<feature type="DNA-binding region" description="H-T-H motif" evidence="5">
    <location>
        <begin position="39"/>
        <end position="58"/>
    </location>
</feature>
<evidence type="ECO:0000256" key="3">
    <source>
        <dbReference type="ARBA" id="ARBA00023125"/>
    </source>
</evidence>
<dbReference type="Gene3D" id="1.10.357.10">
    <property type="entry name" value="Tetracycline Repressor, domain 2"/>
    <property type="match status" value="1"/>
</dbReference>
<protein>
    <submittedName>
        <fullName evidence="7">TetR/AcrR family transcriptional regulator</fullName>
    </submittedName>
</protein>
<dbReference type="GO" id="GO:0000976">
    <property type="term" value="F:transcription cis-regulatory region binding"/>
    <property type="evidence" value="ECO:0007669"/>
    <property type="project" value="TreeGrafter"/>
</dbReference>
<keyword evidence="2" id="KW-0805">Transcription regulation</keyword>
<keyword evidence="8" id="KW-1185">Reference proteome</keyword>
<dbReference type="SUPFAM" id="SSF46689">
    <property type="entry name" value="Homeodomain-like"/>
    <property type="match status" value="1"/>
</dbReference>
<evidence type="ECO:0000313" key="7">
    <source>
        <dbReference type="EMBL" id="TJZ57481.1"/>
    </source>
</evidence>
<feature type="domain" description="HTH tetR-type" evidence="6">
    <location>
        <begin position="16"/>
        <end position="76"/>
    </location>
</feature>
<dbReference type="AlphaFoldDB" id="A0A4U0NS85"/>
<comment type="caution">
    <text evidence="7">The sequence shown here is derived from an EMBL/GenBank/DDBJ whole genome shotgun (WGS) entry which is preliminary data.</text>
</comment>
<dbReference type="InterPro" id="IPR039538">
    <property type="entry name" value="BetI_C"/>
</dbReference>
<name>A0A4U0NS85_9ACTN</name>
<evidence type="ECO:0000256" key="1">
    <source>
        <dbReference type="ARBA" id="ARBA00022491"/>
    </source>
</evidence>
<evidence type="ECO:0000256" key="5">
    <source>
        <dbReference type="PROSITE-ProRule" id="PRU00335"/>
    </source>
</evidence>
<dbReference type="PANTHER" id="PTHR30055:SF231">
    <property type="entry name" value="TRANSCRIPTIONAL REGULATORY PROTEIN (PROBABLY DEOR-FAMILY)-RELATED"/>
    <property type="match status" value="1"/>
</dbReference>
<evidence type="ECO:0000259" key="6">
    <source>
        <dbReference type="PROSITE" id="PS50977"/>
    </source>
</evidence>
<keyword evidence="3 5" id="KW-0238">DNA-binding</keyword>